<keyword evidence="4" id="KW-1185">Reference proteome</keyword>
<feature type="signal peptide" evidence="2">
    <location>
        <begin position="1"/>
        <end position="21"/>
    </location>
</feature>
<evidence type="ECO:0000256" key="1">
    <source>
        <dbReference type="SAM" id="MobiDB-lite"/>
    </source>
</evidence>
<comment type="caution">
    <text evidence="3">The sequence shown here is derived from an EMBL/GenBank/DDBJ whole genome shotgun (WGS) entry which is preliminary data.</text>
</comment>
<dbReference type="Pfam" id="PF11776">
    <property type="entry name" value="RcnB"/>
    <property type="match status" value="1"/>
</dbReference>
<dbReference type="AlphaFoldDB" id="A0A0B2BVU9"/>
<dbReference type="STRING" id="1572751.PK98_02585"/>
<organism evidence="3 4">
    <name type="scientific">Croceibacterium mercuriale</name>
    <dbReference type="NCBI Taxonomy" id="1572751"/>
    <lineage>
        <taxon>Bacteria</taxon>
        <taxon>Pseudomonadati</taxon>
        <taxon>Pseudomonadota</taxon>
        <taxon>Alphaproteobacteria</taxon>
        <taxon>Sphingomonadales</taxon>
        <taxon>Erythrobacteraceae</taxon>
        <taxon>Croceibacterium</taxon>
    </lineage>
</organism>
<accession>A0A0B2BVU9</accession>
<feature type="compositionally biased region" description="Basic and acidic residues" evidence="1">
    <location>
        <begin position="25"/>
        <end position="48"/>
    </location>
</feature>
<gene>
    <name evidence="3" type="ORF">PK98_02585</name>
</gene>
<proteinExistence type="predicted"/>
<evidence type="ECO:0000313" key="4">
    <source>
        <dbReference type="Proteomes" id="UP000030988"/>
    </source>
</evidence>
<dbReference type="Gene3D" id="3.10.450.160">
    <property type="entry name" value="inner membrane protein cigr"/>
    <property type="match status" value="1"/>
</dbReference>
<dbReference type="InterPro" id="IPR024572">
    <property type="entry name" value="RcnB"/>
</dbReference>
<evidence type="ECO:0000256" key="2">
    <source>
        <dbReference type="SAM" id="SignalP"/>
    </source>
</evidence>
<protein>
    <recommendedName>
        <fullName evidence="5">Integral membrane protein</fullName>
    </recommendedName>
</protein>
<dbReference type="EMBL" id="JTDN01000001">
    <property type="protein sequence ID" value="KHL25574.1"/>
    <property type="molecule type" value="Genomic_DNA"/>
</dbReference>
<reference evidence="3 4" key="1">
    <citation type="submission" date="2014-11" db="EMBL/GenBank/DDBJ databases">
        <title>Draft genome sequence of Kirrobacter mercurialis.</title>
        <authorList>
            <person name="Coil D.A."/>
            <person name="Eisen J.A."/>
        </authorList>
    </citation>
    <scope>NUCLEOTIDE SEQUENCE [LARGE SCALE GENOMIC DNA]</scope>
    <source>
        <strain evidence="3 4">Coronado</strain>
    </source>
</reference>
<keyword evidence="2" id="KW-0732">Signal</keyword>
<evidence type="ECO:0000313" key="3">
    <source>
        <dbReference type="EMBL" id="KHL25574.1"/>
    </source>
</evidence>
<dbReference type="Proteomes" id="UP000030988">
    <property type="component" value="Unassembled WGS sequence"/>
</dbReference>
<sequence length="121" mass="14163">MNKVIATLLAAALVVPFAAEAQPVQRHDRAEQARYNQHDRGDRHDRRPQATSPRQQHQIHRFARGDRFDRNRAANYRRLDHRQVRRLSAPGRNQMWVRSGNDALLVSLRNNTVQRIVPNIF</sequence>
<name>A0A0B2BVU9_9SPHN</name>
<feature type="chain" id="PRO_5002071486" description="Integral membrane protein" evidence="2">
    <location>
        <begin position="22"/>
        <end position="121"/>
    </location>
</feature>
<evidence type="ECO:0008006" key="5">
    <source>
        <dbReference type="Google" id="ProtNLM"/>
    </source>
</evidence>
<dbReference type="RefSeq" id="WP_039094055.1">
    <property type="nucleotide sequence ID" value="NZ_JTDN01000001.1"/>
</dbReference>
<feature type="region of interest" description="Disordered" evidence="1">
    <location>
        <begin position="21"/>
        <end position="67"/>
    </location>
</feature>
<dbReference type="OrthoDB" id="9808839at2"/>